<sequence length="373" mass="40864">MNMKRILLSGGGTGGHIYPALAVMREVRKRYPDVEVGYIGTENGLESRIVTKEENIRFFTVEIQGFRRKLTWENVQTISKFIRAVKKSKEYIKEFQPDVVVGTGGYVCGPAVYAAHQLGIPTLIHEQNVIVGLTIRFLSRFVDTVAISFEGTEQHLHSAKRVIHAGNPRATEVVHADPVAGRESLGLTGSDKPIVLFVGGSRGARPINEAVLQMVPLMASASDIQFVYVTGEAHYDDVVAKVGEQTSGNLIIRPFLYNMPDVLAATSLFVGRAGASTLAELTALGLPSILIPSPYVTNNHQEANARLLEKKGAARVLLEKECSGETLFAMIKEILGDRERHQSMSTAARQLGRPDAAEVLVDELEQLVRNHKN</sequence>
<dbReference type="InterPro" id="IPR007235">
    <property type="entry name" value="Glyco_trans_28_C"/>
</dbReference>
<dbReference type="PANTHER" id="PTHR21015:SF22">
    <property type="entry name" value="GLYCOSYLTRANSFERASE"/>
    <property type="match status" value="1"/>
</dbReference>
<protein>
    <recommendedName>
        <fullName evidence="10">UDP-N-acetylglucosamine--N-acetylmuramyl-(pentapeptide) pyrophosphoryl-undecaprenol N-acetylglucosamine transferase</fullName>
        <ecNumber evidence="10">2.4.1.227</ecNumber>
    </recommendedName>
    <alternativeName>
        <fullName evidence="10">Undecaprenyl-PP-MurNAc-pentapeptide-UDPGlcNAc GlcNAc transferase</fullName>
    </alternativeName>
</protein>
<keyword evidence="8 10" id="KW-0131">Cell cycle</keyword>
<comment type="similarity">
    <text evidence="10">Belongs to the glycosyltransferase 28 family. MurG subfamily.</text>
</comment>
<dbReference type="PANTHER" id="PTHR21015">
    <property type="entry name" value="UDP-N-ACETYLGLUCOSAMINE--N-ACETYLMURAMYL-(PENTAPEPTIDE) PYROPHOSPHORYL-UNDECAPRENOL N-ACETYLGLUCOSAMINE TRANSFERASE 1"/>
    <property type="match status" value="1"/>
</dbReference>
<evidence type="ECO:0000256" key="6">
    <source>
        <dbReference type="ARBA" id="ARBA00022984"/>
    </source>
</evidence>
<comment type="catalytic activity">
    <reaction evidence="10">
        <text>di-trans,octa-cis-undecaprenyl diphospho-N-acetyl-alpha-D-muramoyl-L-alanyl-D-glutamyl-meso-2,6-diaminopimeloyl-D-alanyl-D-alanine + UDP-N-acetyl-alpha-D-glucosamine = di-trans,octa-cis-undecaprenyl diphospho-[N-acetyl-alpha-D-glucosaminyl-(1-&gt;4)]-N-acetyl-alpha-D-muramoyl-L-alanyl-D-glutamyl-meso-2,6-diaminopimeloyl-D-alanyl-D-alanine + UDP + H(+)</text>
        <dbReference type="Rhea" id="RHEA:31227"/>
        <dbReference type="ChEBI" id="CHEBI:15378"/>
        <dbReference type="ChEBI" id="CHEBI:57705"/>
        <dbReference type="ChEBI" id="CHEBI:58223"/>
        <dbReference type="ChEBI" id="CHEBI:61387"/>
        <dbReference type="ChEBI" id="CHEBI:61388"/>
        <dbReference type="EC" id="2.4.1.227"/>
    </reaction>
</comment>
<dbReference type="InterPro" id="IPR006009">
    <property type="entry name" value="GlcNAc_MurG"/>
</dbReference>
<evidence type="ECO:0000259" key="12">
    <source>
        <dbReference type="Pfam" id="PF04101"/>
    </source>
</evidence>
<evidence type="ECO:0000256" key="2">
    <source>
        <dbReference type="ARBA" id="ARBA00022618"/>
    </source>
</evidence>
<dbReference type="GO" id="GO:0016757">
    <property type="term" value="F:glycosyltransferase activity"/>
    <property type="evidence" value="ECO:0007669"/>
    <property type="project" value="UniProtKB-KW"/>
</dbReference>
<organism evidence="13 14">
    <name type="scientific">Polycladomyces subterraneus</name>
    <dbReference type="NCBI Taxonomy" id="1016997"/>
    <lineage>
        <taxon>Bacteria</taxon>
        <taxon>Bacillati</taxon>
        <taxon>Bacillota</taxon>
        <taxon>Bacilli</taxon>
        <taxon>Bacillales</taxon>
        <taxon>Thermoactinomycetaceae</taxon>
        <taxon>Polycladomyces</taxon>
    </lineage>
</organism>
<proteinExistence type="inferred from homology"/>
<keyword evidence="7 10" id="KW-0472">Membrane</keyword>
<name>A0ABT8IQE3_9BACL</name>
<keyword evidence="4 10" id="KW-0808">Transferase</keyword>
<keyword evidence="9 10" id="KW-0961">Cell wall biogenesis/degradation</keyword>
<keyword evidence="1 10" id="KW-1003">Cell membrane</keyword>
<feature type="domain" description="Glycosyl transferase family 28 C-terminal" evidence="12">
    <location>
        <begin position="195"/>
        <end position="358"/>
    </location>
</feature>
<keyword evidence="3 10" id="KW-0328">Glycosyltransferase</keyword>
<dbReference type="Pfam" id="PF03033">
    <property type="entry name" value="Glyco_transf_28"/>
    <property type="match status" value="1"/>
</dbReference>
<comment type="subcellular location">
    <subcellularLocation>
        <location evidence="10">Cell membrane</location>
        <topology evidence="10">Peripheral membrane protein</topology>
        <orientation evidence="10">Cytoplasmic side</orientation>
    </subcellularLocation>
</comment>
<keyword evidence="2 10" id="KW-0132">Cell division</keyword>
<feature type="binding site" evidence="10">
    <location>
        <position position="201"/>
    </location>
    <ligand>
        <name>UDP-N-acetyl-alpha-D-glucosamine</name>
        <dbReference type="ChEBI" id="CHEBI:57705"/>
    </ligand>
</feature>
<evidence type="ECO:0000256" key="8">
    <source>
        <dbReference type="ARBA" id="ARBA00023306"/>
    </source>
</evidence>
<dbReference type="EC" id="2.4.1.227" evidence="10"/>
<evidence type="ECO:0000256" key="9">
    <source>
        <dbReference type="ARBA" id="ARBA00023316"/>
    </source>
</evidence>
<feature type="domain" description="Glycosyltransferase family 28 N-terminal" evidence="11">
    <location>
        <begin position="6"/>
        <end position="147"/>
    </location>
</feature>
<keyword evidence="14" id="KW-1185">Reference proteome</keyword>
<reference evidence="13" key="1">
    <citation type="submission" date="2022-08" db="EMBL/GenBank/DDBJ databases">
        <title>Polycladomyces zharkentsis sp. nov., a novel thermophilic CMC and starch-degrading bacterium isolated from a geothermal spring in Kazakhstan.</title>
        <authorList>
            <person name="Mashzhan A."/>
            <person name="Kistaubaeva A."/>
            <person name="Javier-Lopez R."/>
            <person name="Birkeland N.-K."/>
        </authorList>
    </citation>
    <scope>NUCLEOTIDE SEQUENCE</scope>
    <source>
        <strain evidence="13">KSR 13</strain>
    </source>
</reference>
<dbReference type="CDD" id="cd03785">
    <property type="entry name" value="GT28_MurG"/>
    <property type="match status" value="1"/>
</dbReference>
<dbReference type="SUPFAM" id="SSF53756">
    <property type="entry name" value="UDP-Glycosyltransferase/glycogen phosphorylase"/>
    <property type="match status" value="1"/>
</dbReference>
<dbReference type="Gene3D" id="3.40.50.2000">
    <property type="entry name" value="Glycogen Phosphorylase B"/>
    <property type="match status" value="2"/>
</dbReference>
<comment type="caution">
    <text evidence="13">The sequence shown here is derived from an EMBL/GenBank/DDBJ whole genome shotgun (WGS) entry which is preliminary data.</text>
</comment>
<dbReference type="HAMAP" id="MF_00033">
    <property type="entry name" value="MurG"/>
    <property type="match status" value="1"/>
</dbReference>
<feature type="binding site" evidence="10">
    <location>
        <position position="128"/>
    </location>
    <ligand>
        <name>UDP-N-acetyl-alpha-D-glucosamine</name>
        <dbReference type="ChEBI" id="CHEBI:57705"/>
    </ligand>
</feature>
<dbReference type="Pfam" id="PF04101">
    <property type="entry name" value="Glyco_tran_28_C"/>
    <property type="match status" value="1"/>
</dbReference>
<evidence type="ECO:0000313" key="13">
    <source>
        <dbReference type="EMBL" id="MDN4594970.1"/>
    </source>
</evidence>
<evidence type="ECO:0000313" key="14">
    <source>
        <dbReference type="Proteomes" id="UP001174196"/>
    </source>
</evidence>
<evidence type="ECO:0000256" key="4">
    <source>
        <dbReference type="ARBA" id="ARBA00022679"/>
    </source>
</evidence>
<comment type="function">
    <text evidence="10">Cell wall formation. Catalyzes the transfer of a GlcNAc subunit on undecaprenyl-pyrophosphoryl-MurNAc-pentapeptide (lipid intermediate I) to form undecaprenyl-pyrophosphoryl-MurNAc-(pentapeptide)GlcNAc (lipid intermediate II).</text>
</comment>
<dbReference type="NCBIfam" id="TIGR01133">
    <property type="entry name" value="murG"/>
    <property type="match status" value="1"/>
</dbReference>
<feature type="binding site" evidence="10">
    <location>
        <position position="301"/>
    </location>
    <ligand>
        <name>UDP-N-acetyl-alpha-D-glucosamine</name>
        <dbReference type="ChEBI" id="CHEBI:57705"/>
    </ligand>
</feature>
<evidence type="ECO:0000256" key="7">
    <source>
        <dbReference type="ARBA" id="ARBA00023136"/>
    </source>
</evidence>
<dbReference type="EMBL" id="JANRHH010000047">
    <property type="protein sequence ID" value="MDN4594970.1"/>
    <property type="molecule type" value="Genomic_DNA"/>
</dbReference>
<comment type="pathway">
    <text evidence="10">Cell wall biogenesis; peptidoglycan biosynthesis.</text>
</comment>
<evidence type="ECO:0000256" key="1">
    <source>
        <dbReference type="ARBA" id="ARBA00022475"/>
    </source>
</evidence>
<dbReference type="InterPro" id="IPR004276">
    <property type="entry name" value="GlycoTrans_28_N"/>
</dbReference>
<comment type="caution">
    <text evidence="10">Lacks conserved residue(s) required for the propagation of feature annotation.</text>
</comment>
<dbReference type="Proteomes" id="UP001174196">
    <property type="component" value="Unassembled WGS sequence"/>
</dbReference>
<gene>
    <name evidence="10 13" type="primary">murG</name>
    <name evidence="13" type="ORF">NWF35_13950</name>
</gene>
<evidence type="ECO:0000256" key="10">
    <source>
        <dbReference type="HAMAP-Rule" id="MF_00033"/>
    </source>
</evidence>
<evidence type="ECO:0000256" key="3">
    <source>
        <dbReference type="ARBA" id="ARBA00022676"/>
    </source>
</evidence>
<evidence type="ECO:0000259" key="11">
    <source>
        <dbReference type="Pfam" id="PF03033"/>
    </source>
</evidence>
<evidence type="ECO:0000256" key="5">
    <source>
        <dbReference type="ARBA" id="ARBA00022960"/>
    </source>
</evidence>
<feature type="binding site" evidence="10">
    <location>
        <begin position="13"/>
        <end position="15"/>
    </location>
    <ligand>
        <name>UDP-N-acetyl-alpha-D-glucosamine</name>
        <dbReference type="ChEBI" id="CHEBI:57705"/>
    </ligand>
</feature>
<accession>A0ABT8IQE3</accession>
<keyword evidence="5 10" id="KW-0133">Cell shape</keyword>
<keyword evidence="6 10" id="KW-0573">Peptidoglycan synthesis</keyword>